<evidence type="ECO:0000313" key="2">
    <source>
        <dbReference type="Proteomes" id="UP000799753"/>
    </source>
</evidence>
<dbReference type="Proteomes" id="UP000799753">
    <property type="component" value="Unassembled WGS sequence"/>
</dbReference>
<dbReference type="EMBL" id="MU006780">
    <property type="protein sequence ID" value="KAF2642904.1"/>
    <property type="molecule type" value="Genomic_DNA"/>
</dbReference>
<name>A0A6A6S9N7_9PLEO</name>
<gene>
    <name evidence="1" type="ORF">P280DRAFT_240312</name>
</gene>
<protein>
    <submittedName>
        <fullName evidence="1">Uncharacterized protein</fullName>
    </submittedName>
</protein>
<sequence>MYSSFLPPFLNRTRECRFHPSRKKTPSTYQGRSVGLGMTLEGVERRWFAHAWHGAVRACAQSAPQPDGMIHLAKLTTRHMVSSLLTLSLVSFITVGSPALTSICS</sequence>
<keyword evidence="2" id="KW-1185">Reference proteome</keyword>
<accession>A0A6A6S9N7</accession>
<proteinExistence type="predicted"/>
<dbReference type="AlphaFoldDB" id="A0A6A6S9N7"/>
<evidence type="ECO:0000313" key="1">
    <source>
        <dbReference type="EMBL" id="KAF2642904.1"/>
    </source>
</evidence>
<organism evidence="1 2">
    <name type="scientific">Massarina eburnea CBS 473.64</name>
    <dbReference type="NCBI Taxonomy" id="1395130"/>
    <lineage>
        <taxon>Eukaryota</taxon>
        <taxon>Fungi</taxon>
        <taxon>Dikarya</taxon>
        <taxon>Ascomycota</taxon>
        <taxon>Pezizomycotina</taxon>
        <taxon>Dothideomycetes</taxon>
        <taxon>Pleosporomycetidae</taxon>
        <taxon>Pleosporales</taxon>
        <taxon>Massarineae</taxon>
        <taxon>Massarinaceae</taxon>
        <taxon>Massarina</taxon>
    </lineage>
</organism>
<reference evidence="1" key="1">
    <citation type="journal article" date="2020" name="Stud. Mycol.">
        <title>101 Dothideomycetes genomes: a test case for predicting lifestyles and emergence of pathogens.</title>
        <authorList>
            <person name="Haridas S."/>
            <person name="Albert R."/>
            <person name="Binder M."/>
            <person name="Bloem J."/>
            <person name="Labutti K."/>
            <person name="Salamov A."/>
            <person name="Andreopoulos B."/>
            <person name="Baker S."/>
            <person name="Barry K."/>
            <person name="Bills G."/>
            <person name="Bluhm B."/>
            <person name="Cannon C."/>
            <person name="Castanera R."/>
            <person name="Culley D."/>
            <person name="Daum C."/>
            <person name="Ezra D."/>
            <person name="Gonzalez J."/>
            <person name="Henrissat B."/>
            <person name="Kuo A."/>
            <person name="Liang C."/>
            <person name="Lipzen A."/>
            <person name="Lutzoni F."/>
            <person name="Magnuson J."/>
            <person name="Mondo S."/>
            <person name="Nolan M."/>
            <person name="Ohm R."/>
            <person name="Pangilinan J."/>
            <person name="Park H.-J."/>
            <person name="Ramirez L."/>
            <person name="Alfaro M."/>
            <person name="Sun H."/>
            <person name="Tritt A."/>
            <person name="Yoshinaga Y."/>
            <person name="Zwiers L.-H."/>
            <person name="Turgeon B."/>
            <person name="Goodwin S."/>
            <person name="Spatafora J."/>
            <person name="Crous P."/>
            <person name="Grigoriev I."/>
        </authorList>
    </citation>
    <scope>NUCLEOTIDE SEQUENCE</scope>
    <source>
        <strain evidence="1">CBS 473.64</strain>
    </source>
</reference>